<evidence type="ECO:0000313" key="2">
    <source>
        <dbReference type="Proteomes" id="UP000646548"/>
    </source>
</evidence>
<comment type="caution">
    <text evidence="1">The sequence shown here is derived from an EMBL/GenBank/DDBJ whole genome shotgun (WGS) entry which is preliminary data.</text>
</comment>
<evidence type="ECO:0000313" key="1">
    <source>
        <dbReference type="EMBL" id="KAF6723447.1"/>
    </source>
</evidence>
<protein>
    <submittedName>
        <fullName evidence="1">Uncharacterized protein</fullName>
    </submittedName>
</protein>
<reference evidence="1" key="1">
    <citation type="journal article" name="BMC Genomics">
        <title>Long-read sequencing and de novo genome assembly of marine medaka (Oryzias melastigma).</title>
        <authorList>
            <person name="Liang P."/>
            <person name="Saqib H.S.A."/>
            <person name="Ni X."/>
            <person name="Shen Y."/>
        </authorList>
    </citation>
    <scope>NUCLEOTIDE SEQUENCE</scope>
    <source>
        <strain evidence="1">Bigg-433</strain>
    </source>
</reference>
<dbReference type="EMBL" id="WKFB01000426">
    <property type="protein sequence ID" value="KAF6723447.1"/>
    <property type="molecule type" value="Genomic_DNA"/>
</dbReference>
<organism evidence="1 2">
    <name type="scientific">Oryzias melastigma</name>
    <name type="common">Marine medaka</name>
    <dbReference type="NCBI Taxonomy" id="30732"/>
    <lineage>
        <taxon>Eukaryota</taxon>
        <taxon>Metazoa</taxon>
        <taxon>Chordata</taxon>
        <taxon>Craniata</taxon>
        <taxon>Vertebrata</taxon>
        <taxon>Euteleostomi</taxon>
        <taxon>Actinopterygii</taxon>
        <taxon>Neopterygii</taxon>
        <taxon>Teleostei</taxon>
        <taxon>Neoteleostei</taxon>
        <taxon>Acanthomorphata</taxon>
        <taxon>Ovalentaria</taxon>
        <taxon>Atherinomorphae</taxon>
        <taxon>Beloniformes</taxon>
        <taxon>Adrianichthyidae</taxon>
        <taxon>Oryziinae</taxon>
        <taxon>Oryzias</taxon>
    </lineage>
</organism>
<dbReference type="Proteomes" id="UP000646548">
    <property type="component" value="Unassembled WGS sequence"/>
</dbReference>
<accession>A0A834C5V0</accession>
<name>A0A834C5V0_ORYME</name>
<dbReference type="AlphaFoldDB" id="A0A834C5V0"/>
<gene>
    <name evidence="1" type="ORF">FQA47_011873</name>
</gene>
<proteinExistence type="predicted"/>
<sequence>MSDKPVLLVGNGSVFGFMMTQVLGAPHASPPAPHTTYTQTRDASDFSIKKLFCSCVSEFSAVAPPPRRGNRIHRVSDGTFRDGGINETGRWAEALVGHTHRHLQAPSQWTSEEGLVSLLRDTPRT</sequence>